<dbReference type="PROSITE" id="PS51296">
    <property type="entry name" value="RIESKE"/>
    <property type="match status" value="1"/>
</dbReference>
<keyword evidence="7" id="KW-1133">Transmembrane helix</keyword>
<keyword evidence="7" id="KW-0472">Membrane</keyword>
<keyword evidence="7" id="KW-0812">Transmembrane</keyword>
<dbReference type="InterPro" id="IPR014349">
    <property type="entry name" value="Rieske_Fe-S_prot"/>
</dbReference>
<feature type="transmembrane region" description="Helical" evidence="7">
    <location>
        <begin position="7"/>
        <end position="24"/>
    </location>
</feature>
<dbReference type="Pfam" id="PF00355">
    <property type="entry name" value="Rieske"/>
    <property type="match status" value="1"/>
</dbReference>
<keyword evidence="1" id="KW-0001">2Fe-2S</keyword>
<sequence length="129" mass="14559">MVNRKTFLKIFLSSFGLFIFFLWGKLTDNILSNPANKKQVVLPNDFSNGITLHDDLIVIKNNDKLRILSSRCTHLGCRINNVNENILTCPCHGSQFDLNGVPVTGPAAKNLTELKFKIDLKQNQIIIFT</sequence>
<proteinExistence type="predicted"/>
<dbReference type="CDD" id="cd03467">
    <property type="entry name" value="Rieske"/>
    <property type="match status" value="1"/>
</dbReference>
<comment type="caution">
    <text evidence="9">The sequence shown here is derived from an EMBL/GenBank/DDBJ whole genome shotgun (WGS) entry which is preliminary data.</text>
</comment>
<evidence type="ECO:0000259" key="8">
    <source>
        <dbReference type="PROSITE" id="PS51296"/>
    </source>
</evidence>
<dbReference type="InterPro" id="IPR036922">
    <property type="entry name" value="Rieske_2Fe-2S_sf"/>
</dbReference>
<dbReference type="GO" id="GO:0046872">
    <property type="term" value="F:metal ion binding"/>
    <property type="evidence" value="ECO:0007669"/>
    <property type="project" value="UniProtKB-KW"/>
</dbReference>
<keyword evidence="2" id="KW-0479">Metal-binding</keyword>
<feature type="domain" description="Rieske" evidence="8">
    <location>
        <begin position="38"/>
        <end position="125"/>
    </location>
</feature>
<dbReference type="InterPro" id="IPR005805">
    <property type="entry name" value="Rieske_Fe-S_prot_C"/>
</dbReference>
<dbReference type="GO" id="GO:0016020">
    <property type="term" value="C:membrane"/>
    <property type="evidence" value="ECO:0007669"/>
    <property type="project" value="InterPro"/>
</dbReference>
<evidence type="ECO:0000256" key="1">
    <source>
        <dbReference type="ARBA" id="ARBA00022714"/>
    </source>
</evidence>
<dbReference type="AlphaFoldDB" id="A0A7V3E6V4"/>
<organism evidence="9">
    <name type="scientific">Ignavibacterium album</name>
    <dbReference type="NCBI Taxonomy" id="591197"/>
    <lineage>
        <taxon>Bacteria</taxon>
        <taxon>Pseudomonadati</taxon>
        <taxon>Ignavibacteriota</taxon>
        <taxon>Ignavibacteria</taxon>
        <taxon>Ignavibacteriales</taxon>
        <taxon>Ignavibacteriaceae</taxon>
        <taxon>Ignavibacterium</taxon>
    </lineage>
</organism>
<reference evidence="9" key="1">
    <citation type="journal article" date="2020" name="mSystems">
        <title>Genome- and Community-Level Interaction Insights into Carbon Utilization and Element Cycling Functions of Hydrothermarchaeota in Hydrothermal Sediment.</title>
        <authorList>
            <person name="Zhou Z."/>
            <person name="Liu Y."/>
            <person name="Xu W."/>
            <person name="Pan J."/>
            <person name="Luo Z.H."/>
            <person name="Li M."/>
        </authorList>
    </citation>
    <scope>NUCLEOTIDE SEQUENCE [LARGE SCALE GENOMIC DNA]</scope>
    <source>
        <strain evidence="9">SpSt-479</strain>
    </source>
</reference>
<evidence type="ECO:0000256" key="4">
    <source>
        <dbReference type="ARBA" id="ARBA00023014"/>
    </source>
</evidence>
<name>A0A7V3E6V4_9BACT</name>
<comment type="cofactor">
    <cofactor evidence="6">
        <name>[2Fe-2S] cluster</name>
        <dbReference type="ChEBI" id="CHEBI:190135"/>
    </cofactor>
</comment>
<dbReference type="InterPro" id="IPR017941">
    <property type="entry name" value="Rieske_2Fe-2S"/>
</dbReference>
<dbReference type="Gene3D" id="2.102.10.10">
    <property type="entry name" value="Rieske [2Fe-2S] iron-sulphur domain"/>
    <property type="match status" value="1"/>
</dbReference>
<dbReference type="SUPFAM" id="SSF50022">
    <property type="entry name" value="ISP domain"/>
    <property type="match status" value="1"/>
</dbReference>
<evidence type="ECO:0000256" key="6">
    <source>
        <dbReference type="ARBA" id="ARBA00034078"/>
    </source>
</evidence>
<gene>
    <name evidence="9" type="ORF">ENS31_06660</name>
</gene>
<evidence type="ECO:0000256" key="3">
    <source>
        <dbReference type="ARBA" id="ARBA00023004"/>
    </source>
</evidence>
<accession>A0A7V3E6V4</accession>
<dbReference type="EMBL" id="DSUJ01000008">
    <property type="protein sequence ID" value="HFI91201.1"/>
    <property type="molecule type" value="Genomic_DNA"/>
</dbReference>
<evidence type="ECO:0000256" key="7">
    <source>
        <dbReference type="SAM" id="Phobius"/>
    </source>
</evidence>
<protein>
    <submittedName>
        <fullName evidence="9">Rieske (2Fe-2S) protein</fullName>
    </submittedName>
</protein>
<keyword evidence="5" id="KW-1015">Disulfide bond</keyword>
<dbReference type="PRINTS" id="PR00162">
    <property type="entry name" value="RIESKE"/>
</dbReference>
<evidence type="ECO:0000313" key="9">
    <source>
        <dbReference type="EMBL" id="HFI91201.1"/>
    </source>
</evidence>
<dbReference type="GO" id="GO:0051537">
    <property type="term" value="F:2 iron, 2 sulfur cluster binding"/>
    <property type="evidence" value="ECO:0007669"/>
    <property type="project" value="UniProtKB-KW"/>
</dbReference>
<dbReference type="PANTHER" id="PTHR10134">
    <property type="entry name" value="CYTOCHROME B-C1 COMPLEX SUBUNIT RIESKE, MITOCHONDRIAL"/>
    <property type="match status" value="1"/>
</dbReference>
<keyword evidence="4" id="KW-0411">Iron-sulfur</keyword>
<evidence type="ECO:0000256" key="2">
    <source>
        <dbReference type="ARBA" id="ARBA00022723"/>
    </source>
</evidence>
<evidence type="ECO:0000256" key="5">
    <source>
        <dbReference type="ARBA" id="ARBA00023157"/>
    </source>
</evidence>
<keyword evidence="3" id="KW-0408">Iron</keyword>